<protein>
    <submittedName>
        <fullName evidence="1">Golgi to ER traffic protein 1</fullName>
    </submittedName>
</protein>
<sequence length="207" mass="23784">MVSLDLHPFTLIVGLLVILIIDNVIKAMGKKNLEDIVWVIYCKIAGSLGNSKIKAINEKTVEAGKINKERKSISAQDQYAKWTKLNRQFDKVNEEIKTLTNELASDKAMITKYLTAVINILTSWPLWFSRFWYRKKVLFFLPPGLFPYPLERILALPFTVLGGVGLTVWMFAIRNVISSVIFMVCFPFEETVEKPVKEKKEEKVQEL</sequence>
<keyword evidence="2" id="KW-1185">Reference proteome</keyword>
<evidence type="ECO:0000313" key="2">
    <source>
        <dbReference type="Proteomes" id="UP001152531"/>
    </source>
</evidence>
<proteinExistence type="predicted"/>
<name>A0ACA9YAR3_9ASCO</name>
<evidence type="ECO:0000313" key="1">
    <source>
        <dbReference type="EMBL" id="CAH6721991.1"/>
    </source>
</evidence>
<dbReference type="Proteomes" id="UP001152531">
    <property type="component" value="Unassembled WGS sequence"/>
</dbReference>
<accession>A0ACA9YAR3</accession>
<dbReference type="EMBL" id="CALSDN010000007">
    <property type="protein sequence ID" value="CAH6721991.1"/>
    <property type="molecule type" value="Genomic_DNA"/>
</dbReference>
<organism evidence="1 2">
    <name type="scientific">[Candida] jaroonii</name>
    <dbReference type="NCBI Taxonomy" id="467808"/>
    <lineage>
        <taxon>Eukaryota</taxon>
        <taxon>Fungi</taxon>
        <taxon>Dikarya</taxon>
        <taxon>Ascomycota</taxon>
        <taxon>Saccharomycotina</taxon>
        <taxon>Pichiomycetes</taxon>
        <taxon>Debaryomycetaceae</taxon>
        <taxon>Yamadazyma</taxon>
    </lineage>
</organism>
<gene>
    <name evidence="1" type="ORF">CLIB1444_07S07030</name>
</gene>
<comment type="caution">
    <text evidence="1">The sequence shown here is derived from an EMBL/GenBank/DDBJ whole genome shotgun (WGS) entry which is preliminary data.</text>
</comment>
<reference evidence="1" key="1">
    <citation type="submission" date="2022-06" db="EMBL/GenBank/DDBJ databases">
        <authorList>
            <person name="Legras J.-L."/>
            <person name="Devillers H."/>
            <person name="Grondin C."/>
        </authorList>
    </citation>
    <scope>NUCLEOTIDE SEQUENCE</scope>
    <source>
        <strain evidence="1">CLIB 1444</strain>
    </source>
</reference>